<protein>
    <submittedName>
        <fullName evidence="2">Protein FLX-like 2</fullName>
    </submittedName>
</protein>
<evidence type="ECO:0000256" key="1">
    <source>
        <dbReference type="SAM" id="MobiDB-lite"/>
    </source>
</evidence>
<proteinExistence type="predicted"/>
<keyword evidence="3" id="KW-1185">Reference proteome</keyword>
<accession>A0A2Z7AFD0</accession>
<name>A0A2Z7AFD0_9LAMI</name>
<evidence type="ECO:0000313" key="3">
    <source>
        <dbReference type="Proteomes" id="UP000250235"/>
    </source>
</evidence>
<feature type="region of interest" description="Disordered" evidence="1">
    <location>
        <begin position="144"/>
        <end position="182"/>
    </location>
</feature>
<dbReference type="AlphaFoldDB" id="A0A2Z7AFD0"/>
<organism evidence="2 3">
    <name type="scientific">Dorcoceras hygrometricum</name>
    <dbReference type="NCBI Taxonomy" id="472368"/>
    <lineage>
        <taxon>Eukaryota</taxon>
        <taxon>Viridiplantae</taxon>
        <taxon>Streptophyta</taxon>
        <taxon>Embryophyta</taxon>
        <taxon>Tracheophyta</taxon>
        <taxon>Spermatophyta</taxon>
        <taxon>Magnoliopsida</taxon>
        <taxon>eudicotyledons</taxon>
        <taxon>Gunneridae</taxon>
        <taxon>Pentapetalae</taxon>
        <taxon>asterids</taxon>
        <taxon>lamiids</taxon>
        <taxon>Lamiales</taxon>
        <taxon>Gesneriaceae</taxon>
        <taxon>Didymocarpoideae</taxon>
        <taxon>Trichosporeae</taxon>
        <taxon>Loxocarpinae</taxon>
        <taxon>Dorcoceras</taxon>
    </lineage>
</organism>
<dbReference type="Proteomes" id="UP000250235">
    <property type="component" value="Unassembled WGS sequence"/>
</dbReference>
<sequence length="182" mass="20612">MSQMFEDVKAENECLKDKSDDTSYLQLDDSDSLKTELTKLKTENESLISMSNELTSENDRLNQVMSSWTKSSISLGKLHEVQKPFNEKTGLGFSYDESSSIDTSTQSNMADDKLKRMSFVIVIMIHDTLESVKYDDQNVSKLNQKRKSGIGYAEPEKSKPSWLKNKLDKDQAKAGSQSFDLN</sequence>
<dbReference type="EMBL" id="KV015652">
    <property type="protein sequence ID" value="KZV20455.1"/>
    <property type="molecule type" value="Genomic_DNA"/>
</dbReference>
<evidence type="ECO:0000313" key="2">
    <source>
        <dbReference type="EMBL" id="KZV20455.1"/>
    </source>
</evidence>
<feature type="compositionally biased region" description="Basic and acidic residues" evidence="1">
    <location>
        <begin position="154"/>
        <end position="172"/>
    </location>
</feature>
<gene>
    <name evidence="2" type="ORF">F511_15466</name>
</gene>
<reference evidence="2 3" key="1">
    <citation type="journal article" date="2015" name="Proc. Natl. Acad. Sci. U.S.A.">
        <title>The resurrection genome of Boea hygrometrica: A blueprint for survival of dehydration.</title>
        <authorList>
            <person name="Xiao L."/>
            <person name="Yang G."/>
            <person name="Zhang L."/>
            <person name="Yang X."/>
            <person name="Zhao S."/>
            <person name="Ji Z."/>
            <person name="Zhou Q."/>
            <person name="Hu M."/>
            <person name="Wang Y."/>
            <person name="Chen M."/>
            <person name="Xu Y."/>
            <person name="Jin H."/>
            <person name="Xiao X."/>
            <person name="Hu G."/>
            <person name="Bao F."/>
            <person name="Hu Y."/>
            <person name="Wan P."/>
            <person name="Li L."/>
            <person name="Deng X."/>
            <person name="Kuang T."/>
            <person name="Xiang C."/>
            <person name="Zhu J.K."/>
            <person name="Oliver M.J."/>
            <person name="He Y."/>
        </authorList>
    </citation>
    <scope>NUCLEOTIDE SEQUENCE [LARGE SCALE GENOMIC DNA]</scope>
    <source>
        <strain evidence="3">cv. XS01</strain>
    </source>
</reference>